<dbReference type="Pfam" id="PF08349">
    <property type="entry name" value="DUF1722"/>
    <property type="match status" value="1"/>
</dbReference>
<accession>A0A369AST5</accession>
<name>A0A369AST5_9ENTE</name>
<dbReference type="EMBL" id="NGJX01000010">
    <property type="protein sequence ID" value="RSU00886.1"/>
    <property type="molecule type" value="Genomic_DNA"/>
</dbReference>
<sequence>MTETDKQLLKEFQVSWAQHKYWVMSRTQQAYNQIRELAKGNKWNQEKNETYETLLKDLETTEPTEKTLRNAYQHIWGYFKKEATLKEIHTYIELIKKSPIDSKELEVFLKELAKKYEKKYLLNMRWPLS</sequence>
<keyword evidence="2" id="KW-1185">Reference proteome</keyword>
<dbReference type="RefSeq" id="WP_114290061.1">
    <property type="nucleotide sequence ID" value="NZ_JARQBB010000004.1"/>
</dbReference>
<reference evidence="1 2" key="1">
    <citation type="submission" date="2017-05" db="EMBL/GenBank/DDBJ databases">
        <title>Vagococcus spp. assemblies.</title>
        <authorList>
            <person name="Gulvik C.A."/>
        </authorList>
    </citation>
    <scope>NUCLEOTIDE SEQUENCE [LARGE SCALE GENOMIC DNA]</scope>
    <source>
        <strain evidence="1 2">NCFB 2497</strain>
    </source>
</reference>
<dbReference type="InterPro" id="IPR013560">
    <property type="entry name" value="DUF1722"/>
</dbReference>
<dbReference type="Proteomes" id="UP000288197">
    <property type="component" value="Unassembled WGS sequence"/>
</dbReference>
<proteinExistence type="predicted"/>
<evidence type="ECO:0000313" key="2">
    <source>
        <dbReference type="Proteomes" id="UP000288197"/>
    </source>
</evidence>
<dbReference type="OrthoDB" id="9782576at2"/>
<protein>
    <submittedName>
        <fullName evidence="1">Uncharacterized protein</fullName>
    </submittedName>
</protein>
<comment type="caution">
    <text evidence="1">The sequence shown here is derived from an EMBL/GenBank/DDBJ whole genome shotgun (WGS) entry which is preliminary data.</text>
</comment>
<dbReference type="GeneID" id="63146945"/>
<dbReference type="AlphaFoldDB" id="A0A369AST5"/>
<gene>
    <name evidence="1" type="ORF">CBF32_09750</name>
</gene>
<evidence type="ECO:0000313" key="1">
    <source>
        <dbReference type="EMBL" id="RSU00886.1"/>
    </source>
</evidence>
<organism evidence="1 2">
    <name type="scientific">Vagococcus fluvialis</name>
    <dbReference type="NCBI Taxonomy" id="2738"/>
    <lineage>
        <taxon>Bacteria</taxon>
        <taxon>Bacillati</taxon>
        <taxon>Bacillota</taxon>
        <taxon>Bacilli</taxon>
        <taxon>Lactobacillales</taxon>
        <taxon>Enterococcaceae</taxon>
        <taxon>Vagococcus</taxon>
    </lineage>
</organism>